<dbReference type="AlphaFoldDB" id="A0A5S9ITF7"/>
<keyword evidence="3" id="KW-1185">Reference proteome</keyword>
<accession>A0A5S9ITF7</accession>
<dbReference type="InterPro" id="IPR029035">
    <property type="entry name" value="DHS-like_NAD/FAD-binding_dom"/>
</dbReference>
<dbReference type="GO" id="GO:0016740">
    <property type="term" value="F:transferase activity"/>
    <property type="evidence" value="ECO:0007669"/>
    <property type="project" value="UniProtKB-KW"/>
</dbReference>
<sequence>MSVNSDLPDYRGQNGLWNVWGNLELVKPRAFVENVEEA</sequence>
<reference evidence="2 3" key="1">
    <citation type="submission" date="2019-08" db="EMBL/GenBank/DDBJ databases">
        <title>Complete genome sequence of Candidatus Uab amorphum.</title>
        <authorList>
            <person name="Shiratori T."/>
            <person name="Suzuki S."/>
            <person name="Kakizawa Y."/>
            <person name="Ishida K."/>
        </authorList>
    </citation>
    <scope>NUCLEOTIDE SEQUENCE [LARGE SCALE GENOMIC DNA]</scope>
    <source>
        <strain evidence="2 3">SRT547</strain>
    </source>
</reference>
<dbReference type="Gene3D" id="3.30.1600.10">
    <property type="entry name" value="SIR2/SIRT2 'Small Domain"/>
    <property type="match status" value="1"/>
</dbReference>
<dbReference type="Proteomes" id="UP000326354">
    <property type="component" value="Chromosome"/>
</dbReference>
<dbReference type="KEGG" id="uam:UABAM_05702"/>
<evidence type="ECO:0000313" key="2">
    <source>
        <dbReference type="EMBL" id="BBM87296.1"/>
    </source>
</evidence>
<dbReference type="SUPFAM" id="SSF52467">
    <property type="entry name" value="DHS-like NAD/FAD-binding domain"/>
    <property type="match status" value="1"/>
</dbReference>
<dbReference type="EMBL" id="AP019860">
    <property type="protein sequence ID" value="BBM87296.1"/>
    <property type="molecule type" value="Genomic_DNA"/>
</dbReference>
<gene>
    <name evidence="2" type="ORF">UABAM_05702</name>
</gene>
<dbReference type="InterPro" id="IPR026591">
    <property type="entry name" value="Sirtuin_cat_small_dom_sf"/>
</dbReference>
<keyword evidence="1" id="KW-0808">Transferase</keyword>
<organism evidence="2 3">
    <name type="scientific">Uabimicrobium amorphum</name>
    <dbReference type="NCBI Taxonomy" id="2596890"/>
    <lineage>
        <taxon>Bacteria</taxon>
        <taxon>Pseudomonadati</taxon>
        <taxon>Planctomycetota</taxon>
        <taxon>Candidatus Uabimicrobiia</taxon>
        <taxon>Candidatus Uabimicrobiales</taxon>
        <taxon>Candidatus Uabimicrobiaceae</taxon>
        <taxon>Candidatus Uabimicrobium</taxon>
    </lineage>
</organism>
<name>A0A5S9ITF7_UABAM</name>
<evidence type="ECO:0000313" key="3">
    <source>
        <dbReference type="Proteomes" id="UP000326354"/>
    </source>
</evidence>
<protein>
    <submittedName>
        <fullName evidence="2">NAD-dependent protein deacylase</fullName>
    </submittedName>
</protein>
<proteinExistence type="predicted"/>
<evidence type="ECO:0000256" key="1">
    <source>
        <dbReference type="ARBA" id="ARBA00022679"/>
    </source>
</evidence>